<dbReference type="InterPro" id="IPR009027">
    <property type="entry name" value="Ribosomal_bL9/RNase_H1_N"/>
</dbReference>
<evidence type="ECO:0000256" key="1">
    <source>
        <dbReference type="SAM" id="MobiDB-lite"/>
    </source>
</evidence>
<sequence length="297" mass="31735">MGKIDPAILEEFDLLAGAIGITPKFNSDNEIVPIGARNPQGKVYVVWVGRGIGLFSNWGLTAAMVKGFHGAIYKSFHTLEAARQACHSKPSESKRRGTKHAEPEADTGSAIPQVHPPPVVHLRLPADVAQESSDSEDGEPASIRAPLLATSVAPLLTSGTISGGTVTTPTTPKKMRPVKVDMTPVGVWGASPARAGTAAPKRAQAATSGPSEASGRESPELPYDRVRVRKGEYVFVVIRGDKLGIYFDRMTALLAAGSRPGMKIIPFKSLSRASWYFVQQYMKSHVGVPIVDISDEE</sequence>
<protein>
    <recommendedName>
        <fullName evidence="2">Ribonuclease H1 N-terminal domain-containing protein</fullName>
    </recommendedName>
</protein>
<evidence type="ECO:0000313" key="3">
    <source>
        <dbReference type="EMBL" id="KAJ8457597.1"/>
    </source>
</evidence>
<comment type="caution">
    <text evidence="3">The sequence shown here is derived from an EMBL/GenBank/DDBJ whole genome shotgun (WGS) entry which is preliminary data.</text>
</comment>
<evidence type="ECO:0000313" key="4">
    <source>
        <dbReference type="Proteomes" id="UP001215151"/>
    </source>
</evidence>
<dbReference type="Proteomes" id="UP001215151">
    <property type="component" value="Unassembled WGS sequence"/>
</dbReference>
<dbReference type="Pfam" id="PF01693">
    <property type="entry name" value="Cauli_VI"/>
    <property type="match status" value="1"/>
</dbReference>
<dbReference type="SUPFAM" id="SSF55658">
    <property type="entry name" value="L9 N-domain-like"/>
    <property type="match status" value="1"/>
</dbReference>
<feature type="region of interest" description="Disordered" evidence="1">
    <location>
        <begin position="189"/>
        <end position="220"/>
    </location>
</feature>
<dbReference type="InterPro" id="IPR037056">
    <property type="entry name" value="RNase_H1_N_sf"/>
</dbReference>
<organism evidence="3 4">
    <name type="scientific">Trametes cubensis</name>
    <dbReference type="NCBI Taxonomy" id="1111947"/>
    <lineage>
        <taxon>Eukaryota</taxon>
        <taxon>Fungi</taxon>
        <taxon>Dikarya</taxon>
        <taxon>Basidiomycota</taxon>
        <taxon>Agaricomycotina</taxon>
        <taxon>Agaricomycetes</taxon>
        <taxon>Polyporales</taxon>
        <taxon>Polyporaceae</taxon>
        <taxon>Trametes</taxon>
    </lineage>
</organism>
<feature type="compositionally biased region" description="Low complexity" evidence="1">
    <location>
        <begin position="158"/>
        <end position="172"/>
    </location>
</feature>
<proteinExistence type="predicted"/>
<dbReference type="AlphaFoldDB" id="A0AAD7TK58"/>
<feature type="region of interest" description="Disordered" evidence="1">
    <location>
        <begin position="84"/>
        <end position="119"/>
    </location>
</feature>
<dbReference type="InterPro" id="IPR011320">
    <property type="entry name" value="RNase_H1_N"/>
</dbReference>
<accession>A0AAD7TK58</accession>
<gene>
    <name evidence="3" type="ORF">ONZ51_g11434</name>
</gene>
<dbReference type="Gene3D" id="3.40.970.10">
    <property type="entry name" value="Ribonuclease H1, N-terminal domain"/>
    <property type="match status" value="1"/>
</dbReference>
<feature type="domain" description="Ribonuclease H1 N-terminal" evidence="2">
    <location>
        <begin position="42"/>
        <end position="84"/>
    </location>
</feature>
<evidence type="ECO:0000259" key="2">
    <source>
        <dbReference type="Pfam" id="PF01693"/>
    </source>
</evidence>
<feature type="compositionally biased region" description="Basic and acidic residues" evidence="1">
    <location>
        <begin position="89"/>
        <end position="103"/>
    </location>
</feature>
<feature type="region of interest" description="Disordered" evidence="1">
    <location>
        <begin position="158"/>
        <end position="177"/>
    </location>
</feature>
<name>A0AAD7TK58_9APHY</name>
<keyword evidence="4" id="KW-1185">Reference proteome</keyword>
<reference evidence="3" key="1">
    <citation type="submission" date="2022-11" db="EMBL/GenBank/DDBJ databases">
        <title>Genome Sequence of Cubamyces cubensis.</title>
        <authorList>
            <person name="Buettner E."/>
        </authorList>
    </citation>
    <scope>NUCLEOTIDE SEQUENCE</scope>
    <source>
        <strain evidence="3">MPL-01</strain>
    </source>
</reference>
<dbReference type="EMBL" id="JAPEVG010000544">
    <property type="protein sequence ID" value="KAJ8457597.1"/>
    <property type="molecule type" value="Genomic_DNA"/>
</dbReference>